<dbReference type="PANTHER" id="PTHR14255">
    <property type="entry name" value="CEREBLON"/>
    <property type="match status" value="1"/>
</dbReference>
<keyword evidence="3 7" id="KW-0812">Transmembrane</keyword>
<comment type="subcellular location">
    <subcellularLocation>
        <location evidence="1">Membrane</location>
        <topology evidence="1">Multi-pass membrane protein</topology>
    </subcellularLocation>
</comment>
<evidence type="ECO:0000256" key="3">
    <source>
        <dbReference type="ARBA" id="ARBA00022692"/>
    </source>
</evidence>
<evidence type="ECO:0000256" key="7">
    <source>
        <dbReference type="SAM" id="Phobius"/>
    </source>
</evidence>
<comment type="caution">
    <text evidence="8">The sequence shown here is derived from an EMBL/GenBank/DDBJ whole genome shotgun (WGS) entry which is preliminary data.</text>
</comment>
<sequence>MVSPLSTKFPRWEAGLIINVLALSLASYLTLVYYYVPTRRLLAEATTGAEADIHTQISDDFGKNISALLLTVLIGSIATAAGIGGGAFFVPLFNILLRFSVKGAIALSQAVIAGGAVAGVAVTLHRKHPHDPSKPLMDFDIALMLLPFQLLGISIGMLANVLFPNWLITLLLLGLLMFLTYKTARKAWSLHRSEARYLAQRAEERPRPAVSEKRVAAADSSAMKMEKTGKKASSQGPTLDRGSPASARSVAGQEGAHVERRDQEAGIEIHMTSARVDQPGPSRQCASLEVEGLPKEVPSAAMDTQAVAPQSGVHSPQHADVSMAAEQREGECQVREPPAWRQGAILLFCWGVFVMFTLLLSHYHRCSRAYWSIFAVQAATCIIAEGLFIELVRDRKARQARSSVRQPMLHSAYSEQPQWTPSRLIRTVVITLISGVVAGLLGISGASIVNPLLLDFGIHPQAAAATSTLMVLFTSSSAALSFGFSHQLNLQFALAFGLCCMGASLVGVILVQRIIKCSGKASIIVFLLALVIATGGCLTAAFGGRVAILDLARHNNIRFNSLCS</sequence>
<feature type="region of interest" description="Disordered" evidence="6">
    <location>
        <begin position="200"/>
        <end position="265"/>
    </location>
</feature>
<comment type="similarity">
    <text evidence="2">Belongs to the 4-toluene sulfonate uptake permease (TSUP) (TC 2.A.102) family.</text>
</comment>
<feature type="transmembrane region" description="Helical" evidence="7">
    <location>
        <begin position="136"/>
        <end position="157"/>
    </location>
</feature>
<keyword evidence="5 7" id="KW-0472">Membrane</keyword>
<feature type="transmembrane region" description="Helical" evidence="7">
    <location>
        <begin position="492"/>
        <end position="515"/>
    </location>
</feature>
<evidence type="ECO:0000256" key="2">
    <source>
        <dbReference type="ARBA" id="ARBA00009142"/>
    </source>
</evidence>
<feature type="transmembrane region" description="Helical" evidence="7">
    <location>
        <begin position="521"/>
        <end position="548"/>
    </location>
</feature>
<name>A0ABP1G6T9_9CHLO</name>
<feature type="transmembrane region" description="Helical" evidence="7">
    <location>
        <begin position="105"/>
        <end position="124"/>
    </location>
</feature>
<feature type="transmembrane region" description="Helical" evidence="7">
    <location>
        <begin position="461"/>
        <end position="480"/>
    </location>
</feature>
<feature type="transmembrane region" description="Helical" evidence="7">
    <location>
        <begin position="428"/>
        <end position="449"/>
    </location>
</feature>
<evidence type="ECO:0000256" key="4">
    <source>
        <dbReference type="ARBA" id="ARBA00022989"/>
    </source>
</evidence>
<dbReference type="EMBL" id="CAXHTA020000012">
    <property type="protein sequence ID" value="CAL5225612.1"/>
    <property type="molecule type" value="Genomic_DNA"/>
</dbReference>
<evidence type="ECO:0000313" key="8">
    <source>
        <dbReference type="EMBL" id="CAL5225612.1"/>
    </source>
</evidence>
<feature type="transmembrane region" description="Helical" evidence="7">
    <location>
        <begin position="369"/>
        <end position="392"/>
    </location>
</feature>
<protein>
    <submittedName>
        <fullName evidence="8">G8467 protein</fullName>
    </submittedName>
</protein>
<organism evidence="8 9">
    <name type="scientific">Coccomyxa viridis</name>
    <dbReference type="NCBI Taxonomy" id="1274662"/>
    <lineage>
        <taxon>Eukaryota</taxon>
        <taxon>Viridiplantae</taxon>
        <taxon>Chlorophyta</taxon>
        <taxon>core chlorophytes</taxon>
        <taxon>Trebouxiophyceae</taxon>
        <taxon>Trebouxiophyceae incertae sedis</taxon>
        <taxon>Coccomyxaceae</taxon>
        <taxon>Coccomyxa</taxon>
    </lineage>
</organism>
<keyword evidence="4 7" id="KW-1133">Transmembrane helix</keyword>
<evidence type="ECO:0000256" key="1">
    <source>
        <dbReference type="ARBA" id="ARBA00004141"/>
    </source>
</evidence>
<reference evidence="8 9" key="1">
    <citation type="submission" date="2024-06" db="EMBL/GenBank/DDBJ databases">
        <authorList>
            <person name="Kraege A."/>
            <person name="Thomma B."/>
        </authorList>
    </citation>
    <scope>NUCLEOTIDE SEQUENCE [LARGE SCALE GENOMIC DNA]</scope>
</reference>
<dbReference type="PANTHER" id="PTHR14255:SF3">
    <property type="entry name" value="SULFITE EXPORTER TAUE_SAFE FAMILY PROTEIN 5-RELATED"/>
    <property type="match status" value="1"/>
</dbReference>
<evidence type="ECO:0000256" key="6">
    <source>
        <dbReference type="SAM" id="MobiDB-lite"/>
    </source>
</evidence>
<gene>
    <name evidence="8" type="primary">g8467</name>
    <name evidence="8" type="ORF">VP750_LOCUS7271</name>
</gene>
<dbReference type="Pfam" id="PF01925">
    <property type="entry name" value="TauE"/>
    <property type="match status" value="2"/>
</dbReference>
<dbReference type="Proteomes" id="UP001497392">
    <property type="component" value="Unassembled WGS sequence"/>
</dbReference>
<feature type="transmembrane region" description="Helical" evidence="7">
    <location>
        <begin position="16"/>
        <end position="36"/>
    </location>
</feature>
<accession>A0ABP1G6T9</accession>
<keyword evidence="9" id="KW-1185">Reference proteome</keyword>
<feature type="transmembrane region" description="Helical" evidence="7">
    <location>
        <begin position="344"/>
        <end position="363"/>
    </location>
</feature>
<dbReference type="InterPro" id="IPR002781">
    <property type="entry name" value="TM_pro_TauE-like"/>
</dbReference>
<feature type="transmembrane region" description="Helical" evidence="7">
    <location>
        <begin position="163"/>
        <end position="181"/>
    </location>
</feature>
<evidence type="ECO:0000313" key="9">
    <source>
        <dbReference type="Proteomes" id="UP001497392"/>
    </source>
</evidence>
<evidence type="ECO:0000256" key="5">
    <source>
        <dbReference type="ARBA" id="ARBA00023136"/>
    </source>
</evidence>
<proteinExistence type="inferred from homology"/>
<feature type="transmembrane region" description="Helical" evidence="7">
    <location>
        <begin position="67"/>
        <end position="93"/>
    </location>
</feature>
<feature type="compositionally biased region" description="Basic and acidic residues" evidence="6">
    <location>
        <begin position="200"/>
        <end position="216"/>
    </location>
</feature>